<reference evidence="2 3" key="1">
    <citation type="submission" date="2019-12" db="EMBL/GenBank/DDBJ databases">
        <title>Draft genome sequences Bradyrhizobium cajani AMBPC1010, Bradyrhizobium pachyrhizi AMBPC1040 and Bradyrhizobium yuanmingense ALSPC3051, three plant growth promoting strains isolated from nodules of Cajanus cajan L. in Dominican Republic.</title>
        <authorList>
            <person name="Flores-Felix J.D."/>
            <person name="Araujo J."/>
            <person name="Diaz-Alcantara C."/>
            <person name="Gonzalez-Andres F."/>
            <person name="Velazquez E."/>
        </authorList>
    </citation>
    <scope>NUCLEOTIDE SEQUENCE [LARGE SCALE GENOMIC DNA]</scope>
    <source>
        <strain evidence="2 3">1040</strain>
    </source>
</reference>
<gene>
    <name evidence="2" type="ORF">GPL21_03640</name>
</gene>
<dbReference type="PANTHER" id="PTHR43591:SF24">
    <property type="entry name" value="2-METHOXY-6-POLYPRENYL-1,4-BENZOQUINOL METHYLASE, MITOCHONDRIAL"/>
    <property type="match status" value="1"/>
</dbReference>
<dbReference type="InterPro" id="IPR041698">
    <property type="entry name" value="Methyltransf_25"/>
</dbReference>
<proteinExistence type="predicted"/>
<dbReference type="Proteomes" id="UP000436468">
    <property type="component" value="Unassembled WGS sequence"/>
</dbReference>
<dbReference type="EMBL" id="WQNF01000002">
    <property type="protein sequence ID" value="MVT64207.1"/>
    <property type="molecule type" value="Genomic_DNA"/>
</dbReference>
<keyword evidence="2" id="KW-0489">Methyltransferase</keyword>
<dbReference type="Pfam" id="PF13649">
    <property type="entry name" value="Methyltransf_25"/>
    <property type="match status" value="1"/>
</dbReference>
<dbReference type="SUPFAM" id="SSF53335">
    <property type="entry name" value="S-adenosyl-L-methionine-dependent methyltransferases"/>
    <property type="match status" value="1"/>
</dbReference>
<name>A0A844SET0_9BRAD</name>
<feature type="domain" description="Methyltransferase" evidence="1">
    <location>
        <begin position="53"/>
        <end position="147"/>
    </location>
</feature>
<dbReference type="PANTHER" id="PTHR43591">
    <property type="entry name" value="METHYLTRANSFERASE"/>
    <property type="match status" value="1"/>
</dbReference>
<comment type="caution">
    <text evidence="2">The sequence shown here is derived from an EMBL/GenBank/DDBJ whole genome shotgun (WGS) entry which is preliminary data.</text>
</comment>
<evidence type="ECO:0000259" key="1">
    <source>
        <dbReference type="Pfam" id="PF13649"/>
    </source>
</evidence>
<protein>
    <submittedName>
        <fullName evidence="2">Methyltransferase domain-containing protein</fullName>
    </submittedName>
</protein>
<dbReference type="Gene3D" id="3.40.50.150">
    <property type="entry name" value="Vaccinia Virus protein VP39"/>
    <property type="match status" value="1"/>
</dbReference>
<accession>A0A844SET0</accession>
<dbReference type="RefSeq" id="WP_157341105.1">
    <property type="nucleotide sequence ID" value="NZ_WQNF01000002.1"/>
</dbReference>
<dbReference type="CDD" id="cd02440">
    <property type="entry name" value="AdoMet_MTases"/>
    <property type="match status" value="1"/>
</dbReference>
<keyword evidence="3" id="KW-1185">Reference proteome</keyword>
<dbReference type="GO" id="GO:0032259">
    <property type="term" value="P:methylation"/>
    <property type="evidence" value="ECO:0007669"/>
    <property type="project" value="UniProtKB-KW"/>
</dbReference>
<dbReference type="InterPro" id="IPR029063">
    <property type="entry name" value="SAM-dependent_MTases_sf"/>
</dbReference>
<evidence type="ECO:0000313" key="3">
    <source>
        <dbReference type="Proteomes" id="UP000436468"/>
    </source>
</evidence>
<dbReference type="GO" id="GO:0008168">
    <property type="term" value="F:methyltransferase activity"/>
    <property type="evidence" value="ECO:0007669"/>
    <property type="project" value="UniProtKB-KW"/>
</dbReference>
<keyword evidence="2" id="KW-0808">Transferase</keyword>
<organism evidence="2 3">
    <name type="scientific">Bradyrhizobium pachyrhizi</name>
    <dbReference type="NCBI Taxonomy" id="280333"/>
    <lineage>
        <taxon>Bacteria</taxon>
        <taxon>Pseudomonadati</taxon>
        <taxon>Pseudomonadota</taxon>
        <taxon>Alphaproteobacteria</taxon>
        <taxon>Hyphomicrobiales</taxon>
        <taxon>Nitrobacteraceae</taxon>
        <taxon>Bradyrhizobium</taxon>
    </lineage>
</organism>
<sequence>MNAGHPQNADQIAYWNGPGGQRWATRQAAQDIVLQPVLDLLVDRAATKAGQRVVDVGCGSGASSFALAAKVAPAGHVLGVDVSEPMLTRARQSVPQGLPVEFALADATVYPFAPESFDLLASRFGVMFFADPVVSFANLHKAMKPTGRLAFACWQEPRENPFFMTPLAAVYKHVPKLPPLGPEDPGPFAFASEARVKRILGEAGFSGIAMEPCRVELDVATGRGIDAAIQGALEIGPASRALEGHPDEVRDAAIASMREALAPFVKGDAVLLPGAIWIVTARA</sequence>
<evidence type="ECO:0000313" key="2">
    <source>
        <dbReference type="EMBL" id="MVT64207.1"/>
    </source>
</evidence>
<dbReference type="AlphaFoldDB" id="A0A844SET0"/>